<dbReference type="EMBL" id="JAJSOF020000025">
    <property type="protein sequence ID" value="KAJ4434640.1"/>
    <property type="molecule type" value="Genomic_DNA"/>
</dbReference>
<evidence type="ECO:0000313" key="1">
    <source>
        <dbReference type="EMBL" id="KAJ4434640.1"/>
    </source>
</evidence>
<accession>A0ABQ8SMH6</accession>
<evidence type="ECO:0000313" key="2">
    <source>
        <dbReference type="Proteomes" id="UP001148838"/>
    </source>
</evidence>
<sequence>MAGLCQGDNGPLGYLKAIRKEFSLKNLISIWDWYPLSFVMNFESYAKYRNPVSRTSYDGWEIIVVNTRYLCTSWMIVHVC</sequence>
<proteinExistence type="predicted"/>
<comment type="caution">
    <text evidence="1">The sequence shown here is derived from an EMBL/GenBank/DDBJ whole genome shotgun (WGS) entry which is preliminary data.</text>
</comment>
<protein>
    <submittedName>
        <fullName evidence="1">Uncharacterized protein</fullName>
    </submittedName>
</protein>
<organism evidence="1 2">
    <name type="scientific">Periplaneta americana</name>
    <name type="common">American cockroach</name>
    <name type="synonym">Blatta americana</name>
    <dbReference type="NCBI Taxonomy" id="6978"/>
    <lineage>
        <taxon>Eukaryota</taxon>
        <taxon>Metazoa</taxon>
        <taxon>Ecdysozoa</taxon>
        <taxon>Arthropoda</taxon>
        <taxon>Hexapoda</taxon>
        <taxon>Insecta</taxon>
        <taxon>Pterygota</taxon>
        <taxon>Neoptera</taxon>
        <taxon>Polyneoptera</taxon>
        <taxon>Dictyoptera</taxon>
        <taxon>Blattodea</taxon>
        <taxon>Blattoidea</taxon>
        <taxon>Blattidae</taxon>
        <taxon>Blattinae</taxon>
        <taxon>Periplaneta</taxon>
    </lineage>
</organism>
<keyword evidence="2" id="KW-1185">Reference proteome</keyword>
<gene>
    <name evidence="1" type="ORF">ANN_23203</name>
</gene>
<reference evidence="1 2" key="1">
    <citation type="journal article" date="2022" name="Allergy">
        <title>Genome assembly and annotation of Periplaneta americana reveal a comprehensive cockroach allergen profile.</title>
        <authorList>
            <person name="Wang L."/>
            <person name="Xiong Q."/>
            <person name="Saelim N."/>
            <person name="Wang L."/>
            <person name="Nong W."/>
            <person name="Wan A.T."/>
            <person name="Shi M."/>
            <person name="Liu X."/>
            <person name="Cao Q."/>
            <person name="Hui J.H.L."/>
            <person name="Sookrung N."/>
            <person name="Leung T.F."/>
            <person name="Tungtrongchitr A."/>
            <person name="Tsui S.K.W."/>
        </authorList>
    </citation>
    <scope>NUCLEOTIDE SEQUENCE [LARGE SCALE GENOMIC DNA]</scope>
    <source>
        <strain evidence="1">PWHHKU_190912</strain>
    </source>
</reference>
<dbReference type="Proteomes" id="UP001148838">
    <property type="component" value="Unassembled WGS sequence"/>
</dbReference>
<name>A0ABQ8SMH6_PERAM</name>